<feature type="signal peptide" evidence="6">
    <location>
        <begin position="1"/>
        <end position="48"/>
    </location>
</feature>
<accession>A0A4R5CWX9</accession>
<dbReference type="InterPro" id="IPR036278">
    <property type="entry name" value="Sialidase_sf"/>
</dbReference>
<dbReference type="PANTHER" id="PTHR10628:SF30">
    <property type="entry name" value="EXO-ALPHA-SIALIDASE"/>
    <property type="match status" value="1"/>
</dbReference>
<organism evidence="9 10">
    <name type="scientific">Jiangella asiatica</name>
    <dbReference type="NCBI Taxonomy" id="2530372"/>
    <lineage>
        <taxon>Bacteria</taxon>
        <taxon>Bacillati</taxon>
        <taxon>Actinomycetota</taxon>
        <taxon>Actinomycetes</taxon>
        <taxon>Jiangellales</taxon>
        <taxon>Jiangellaceae</taxon>
        <taxon>Jiangella</taxon>
    </lineage>
</organism>
<dbReference type="GO" id="GO:0009313">
    <property type="term" value="P:oligosaccharide catabolic process"/>
    <property type="evidence" value="ECO:0007669"/>
    <property type="project" value="TreeGrafter"/>
</dbReference>
<comment type="similarity">
    <text evidence="2">Belongs to the glycosyl hydrolase 33 family.</text>
</comment>
<dbReference type="SUPFAM" id="SSF50939">
    <property type="entry name" value="Sialidases"/>
    <property type="match status" value="1"/>
</dbReference>
<keyword evidence="10" id="KW-1185">Reference proteome</keyword>
<evidence type="ECO:0000313" key="9">
    <source>
        <dbReference type="EMBL" id="TDE02415.1"/>
    </source>
</evidence>
<dbReference type="PANTHER" id="PTHR10628">
    <property type="entry name" value="SIALIDASE"/>
    <property type="match status" value="1"/>
</dbReference>
<comment type="caution">
    <text evidence="9">The sequence shown here is derived from an EMBL/GenBank/DDBJ whole genome shotgun (WGS) entry which is preliminary data.</text>
</comment>
<comment type="catalytic activity">
    <reaction evidence="1">
        <text>Hydrolysis of alpha-(2-&gt;3)-, alpha-(2-&gt;6)-, alpha-(2-&gt;8)- glycosidic linkages of terminal sialic acid residues in oligosaccharides, glycoproteins, glycolipids, colominic acid and synthetic substrates.</text>
        <dbReference type="EC" id="3.2.1.18"/>
    </reaction>
</comment>
<dbReference type="OrthoDB" id="7294637at2"/>
<feature type="domain" description="Laminin G" evidence="7">
    <location>
        <begin position="488"/>
        <end position="617"/>
    </location>
</feature>
<dbReference type="InterPro" id="IPR001791">
    <property type="entry name" value="Laminin_G"/>
</dbReference>
<evidence type="ECO:0000256" key="1">
    <source>
        <dbReference type="ARBA" id="ARBA00000427"/>
    </source>
</evidence>
<dbReference type="Pfam" id="PF13088">
    <property type="entry name" value="BNR_2"/>
    <property type="match status" value="1"/>
</dbReference>
<dbReference type="Pfam" id="PF13385">
    <property type="entry name" value="Laminin_G_3"/>
    <property type="match status" value="1"/>
</dbReference>
<evidence type="ECO:0000313" key="10">
    <source>
        <dbReference type="Proteomes" id="UP000294739"/>
    </source>
</evidence>
<reference evidence="9 10" key="1">
    <citation type="submission" date="2019-03" db="EMBL/GenBank/DDBJ databases">
        <title>Draft genome sequences of novel Actinobacteria.</title>
        <authorList>
            <person name="Sahin N."/>
            <person name="Ay H."/>
            <person name="Saygin H."/>
        </authorList>
    </citation>
    <scope>NUCLEOTIDE SEQUENCE [LARGE SCALE GENOMIC DNA]</scope>
    <source>
        <strain evidence="9 10">5K138</strain>
    </source>
</reference>
<dbReference type="CDD" id="cd15482">
    <property type="entry name" value="Sialidase_non-viral"/>
    <property type="match status" value="1"/>
</dbReference>
<dbReference type="AlphaFoldDB" id="A0A4R5CWX9"/>
<dbReference type="CDD" id="cd00110">
    <property type="entry name" value="LamG"/>
    <property type="match status" value="1"/>
</dbReference>
<dbReference type="InParanoid" id="A0A4R5CWX9"/>
<dbReference type="Gene3D" id="2.120.10.10">
    <property type="match status" value="1"/>
</dbReference>
<dbReference type="InterPro" id="IPR006558">
    <property type="entry name" value="LamG-like"/>
</dbReference>
<dbReference type="Proteomes" id="UP000294739">
    <property type="component" value="Unassembled WGS sequence"/>
</dbReference>
<evidence type="ECO:0000256" key="2">
    <source>
        <dbReference type="ARBA" id="ARBA00009348"/>
    </source>
</evidence>
<dbReference type="InterPro" id="IPR011040">
    <property type="entry name" value="Sialidase"/>
</dbReference>
<feature type="chain" id="PRO_5020759653" description="exo-alpha-sialidase" evidence="6">
    <location>
        <begin position="49"/>
        <end position="653"/>
    </location>
</feature>
<dbReference type="SMART" id="SM00560">
    <property type="entry name" value="LamGL"/>
    <property type="match status" value="1"/>
</dbReference>
<evidence type="ECO:0000259" key="7">
    <source>
        <dbReference type="SMART" id="SM00282"/>
    </source>
</evidence>
<dbReference type="InterPro" id="IPR013320">
    <property type="entry name" value="ConA-like_dom_sf"/>
</dbReference>
<dbReference type="SMART" id="SM00282">
    <property type="entry name" value="LamG"/>
    <property type="match status" value="1"/>
</dbReference>
<dbReference type="EMBL" id="SMKZ01000036">
    <property type="protein sequence ID" value="TDE02415.1"/>
    <property type="molecule type" value="Genomic_DNA"/>
</dbReference>
<feature type="domain" description="LamG-like jellyroll fold" evidence="8">
    <location>
        <begin position="488"/>
        <end position="622"/>
    </location>
</feature>
<evidence type="ECO:0000256" key="5">
    <source>
        <dbReference type="ARBA" id="ARBA00023157"/>
    </source>
</evidence>
<dbReference type="Gene3D" id="2.60.120.200">
    <property type="match status" value="1"/>
</dbReference>
<dbReference type="SUPFAM" id="SSF49899">
    <property type="entry name" value="Concanavalin A-like lectins/glucanases"/>
    <property type="match status" value="1"/>
</dbReference>
<dbReference type="GO" id="GO:0016020">
    <property type="term" value="C:membrane"/>
    <property type="evidence" value="ECO:0007669"/>
    <property type="project" value="TreeGrafter"/>
</dbReference>
<evidence type="ECO:0000256" key="3">
    <source>
        <dbReference type="ARBA" id="ARBA00012733"/>
    </source>
</evidence>
<dbReference type="EC" id="3.2.1.18" evidence="3"/>
<protein>
    <recommendedName>
        <fullName evidence="3">exo-alpha-sialidase</fullName>
        <ecNumber evidence="3">3.2.1.18</ecNumber>
    </recommendedName>
</protein>
<name>A0A4R5CWX9_9ACTN</name>
<gene>
    <name evidence="9" type="ORF">E1269_21715</name>
</gene>
<dbReference type="GO" id="GO:0005737">
    <property type="term" value="C:cytoplasm"/>
    <property type="evidence" value="ECO:0007669"/>
    <property type="project" value="TreeGrafter"/>
</dbReference>
<evidence type="ECO:0000256" key="6">
    <source>
        <dbReference type="SAM" id="SignalP"/>
    </source>
</evidence>
<evidence type="ECO:0000259" key="8">
    <source>
        <dbReference type="SMART" id="SM00560"/>
    </source>
</evidence>
<dbReference type="GO" id="GO:0004308">
    <property type="term" value="F:exo-alpha-sialidase activity"/>
    <property type="evidence" value="ECO:0007669"/>
    <property type="project" value="UniProtKB-EC"/>
</dbReference>
<dbReference type="GO" id="GO:0006689">
    <property type="term" value="P:ganglioside catabolic process"/>
    <property type="evidence" value="ECO:0007669"/>
    <property type="project" value="TreeGrafter"/>
</dbReference>
<sequence>MWDLLPRGQLRPRRFLVVTSARPRGVVAATAALLAAALPAAVLSAASAATLPSTASASSADTRGIRQTVVFESGTAGYDTFRIPAIVRTDEGTLLAFAEGRVGGGGDTGDIDLVLRRSFDGGYSWGPLQVVGDNGPNVFGNPTPVVDPATGDIVLLSTHNAGDASEAEIMRGEVTPEQSRRVAVQRSTDDGATWSAPVDITADTKLPEWRWYATGPLHAIALEHGEHAGRLVAPANHSTSPAPGSADTGQEAKYYGAHSLYSDDGGLTWQIGGIDTPLNGVLNPNENTVTELADGTLYFNARDQNGGSLGTRGSTTSSDGGASFDAPYQLVEGLVTPVVQGSVIRLPGEEDRLVYSGPADPSARAELTLRYSFDEGDTWREGLTLHDGPAAYSDLVDVGRRTLGVLYENGDSGIYERITYASVPTVLLDRPTPGQPAVITPDASGNGQDGEVAGSPDQVDGVFAGALEFAAGEHVAVPMSARLDVGAGPFTAAAWFRSDGQTDQALLWAYGVGSNRNQWWVRLEPGANRIRALVDTDTSSASLSATGGYADGAWHHVALVRSVEAIILYVDGAPVATTAPITGTVTADATAGLHLGVRPDGANQLTGAVDEAWLLDRAASAAEVAALADGNAAPDGAALLHLPLDETRRAPLA</sequence>
<evidence type="ECO:0000256" key="4">
    <source>
        <dbReference type="ARBA" id="ARBA00022729"/>
    </source>
</evidence>
<dbReference type="InterPro" id="IPR026856">
    <property type="entry name" value="Sialidase_fam"/>
</dbReference>
<keyword evidence="4 6" id="KW-0732">Signal</keyword>
<keyword evidence="5" id="KW-1015">Disulfide bond</keyword>
<proteinExistence type="inferred from homology"/>